<dbReference type="Pfam" id="PF00928">
    <property type="entry name" value="Adap_comp_sub"/>
    <property type="match status" value="1"/>
</dbReference>
<reference evidence="7" key="3">
    <citation type="submission" date="2025-09" db="UniProtKB">
        <authorList>
            <consortium name="Ensembl"/>
        </authorList>
    </citation>
    <scope>IDENTIFICATION</scope>
</reference>
<dbReference type="Gene3D" id="3.30.450.60">
    <property type="match status" value="1"/>
</dbReference>
<dbReference type="InterPro" id="IPR001392">
    <property type="entry name" value="Clathrin_mu"/>
</dbReference>
<dbReference type="Gene3D" id="2.60.40.1170">
    <property type="entry name" value="Mu homology domain, subdomain B"/>
    <property type="match status" value="2"/>
</dbReference>
<evidence type="ECO:0000256" key="1">
    <source>
        <dbReference type="ARBA" id="ARBA00004277"/>
    </source>
</evidence>
<evidence type="ECO:0000256" key="6">
    <source>
        <dbReference type="ARBA" id="ARBA00023176"/>
    </source>
</evidence>
<dbReference type="FunFam" id="3.30.450.60:FF:000002">
    <property type="entry name" value="AP-2 complex subunit mu, putative"/>
    <property type="match status" value="1"/>
</dbReference>
<name>A0A8V5HBD6_MELUD</name>
<keyword evidence="6" id="KW-0168">Coated pit</keyword>
<dbReference type="InterPro" id="IPR011012">
    <property type="entry name" value="Longin-like_dom_sf"/>
</dbReference>
<reference evidence="7" key="1">
    <citation type="submission" date="2020-03" db="EMBL/GenBank/DDBJ databases">
        <title>Melopsittacus undulatus (budgerigar) genome, bMelUnd1, maternal haplotype with Z.</title>
        <authorList>
            <person name="Gedman G."/>
            <person name="Mountcastle J."/>
            <person name="Haase B."/>
            <person name="Formenti G."/>
            <person name="Wright T."/>
            <person name="Apodaca J."/>
            <person name="Pelan S."/>
            <person name="Chow W."/>
            <person name="Rhie A."/>
            <person name="Howe K."/>
            <person name="Fedrigo O."/>
            <person name="Jarvis E.D."/>
        </authorList>
    </citation>
    <scope>NUCLEOTIDE SEQUENCE [LARGE SCALE GENOMIC DNA]</scope>
</reference>
<dbReference type="PANTHER" id="PTHR10529">
    <property type="entry name" value="AP COMPLEX SUBUNIT MU"/>
    <property type="match status" value="1"/>
</dbReference>
<dbReference type="PRINTS" id="PR00314">
    <property type="entry name" value="CLATHRINADPT"/>
</dbReference>
<dbReference type="SUPFAM" id="SSF49447">
    <property type="entry name" value="Second domain of Mu2 adaptin subunit (ap50) of ap2 adaptor"/>
    <property type="match status" value="1"/>
</dbReference>
<evidence type="ECO:0000256" key="5">
    <source>
        <dbReference type="ARBA" id="ARBA00023136"/>
    </source>
</evidence>
<keyword evidence="4" id="KW-0653">Protein transport</keyword>
<keyword evidence="3" id="KW-0813">Transport</keyword>
<proteinExistence type="inferred from homology"/>
<comment type="similarity">
    <text evidence="2">Belongs to the adaptor complexes medium subunit family.</text>
</comment>
<evidence type="ECO:0000256" key="2">
    <source>
        <dbReference type="ARBA" id="ARBA00005324"/>
    </source>
</evidence>
<keyword evidence="8" id="KW-1185">Reference proteome</keyword>
<dbReference type="Proteomes" id="UP000694405">
    <property type="component" value="Chromosome 25"/>
</dbReference>
<dbReference type="InterPro" id="IPR028565">
    <property type="entry name" value="MHD"/>
</dbReference>
<dbReference type="AlphaFoldDB" id="A0A8V5HBD6"/>
<evidence type="ECO:0000313" key="7">
    <source>
        <dbReference type="Ensembl" id="ENSMUNP00000022908.1"/>
    </source>
</evidence>
<comment type="subcellular location">
    <subcellularLocation>
        <location evidence="1">Membrane</location>
        <location evidence="1">Coated pit</location>
        <topology evidence="1">Peripheral membrane protein</topology>
        <orientation evidence="1">Cytoplasmic side</orientation>
    </subcellularLocation>
</comment>
<evidence type="ECO:0000313" key="8">
    <source>
        <dbReference type="Proteomes" id="UP000694405"/>
    </source>
</evidence>
<dbReference type="PROSITE" id="PS51072">
    <property type="entry name" value="MHD"/>
    <property type="match status" value="1"/>
</dbReference>
<evidence type="ECO:0000256" key="4">
    <source>
        <dbReference type="ARBA" id="ARBA00022927"/>
    </source>
</evidence>
<dbReference type="InterPro" id="IPR022775">
    <property type="entry name" value="AP_mu_sigma_su"/>
</dbReference>
<dbReference type="InterPro" id="IPR036168">
    <property type="entry name" value="AP2_Mu_C_sf"/>
</dbReference>
<dbReference type="SUPFAM" id="SSF64356">
    <property type="entry name" value="SNARE-like"/>
    <property type="match status" value="1"/>
</dbReference>
<reference evidence="7" key="2">
    <citation type="submission" date="2025-08" db="UniProtKB">
        <authorList>
            <consortium name="Ensembl"/>
        </authorList>
    </citation>
    <scope>IDENTIFICATION</scope>
</reference>
<dbReference type="GO" id="GO:0016192">
    <property type="term" value="P:vesicle-mediated transport"/>
    <property type="evidence" value="ECO:0007669"/>
    <property type="project" value="InterPro"/>
</dbReference>
<protein>
    <submittedName>
        <fullName evidence="7">Uncharacterized protein</fullName>
    </submittedName>
</protein>
<sequence length="482" mass="53421">MLSQLFILSSKGDRLLHRDFRGDPSDPITDVADVFYRGVTALPGDQAPVFMALGGLHFVHVRHSGLYFVATTTAEASPFTLVEFLNRFVSLLRDFCGLLSEKNLGENFALVSELLEEMLDYGYIQSTAPEVLRSLTQSPPVSPSPFSLLDLGSIGLFGADTQRSKVAPGSAATRPLGTPRGEQGEELFVDVLERLTVVLAPNGTPLKVDVQGEMRLKCYIPNCRELRLGLSEEFCVGKAELRGYGTQVRVDEVSFHPCVNLEEFEAQRVLRVTPPQGEVTLMRYQLLDDVPTPLPFRLYPHMEWDPMGRLRLHLKLRCDLPPNNHAINIRLELPLPKGVTSVAQELSSPDQRAEVPPGSQCIQWDIPKCRGGAQVGAIFKVRGGVAPIEGDGGGGPCMYPMCNLYVTYMDPMFLPCPSHDVPMCILYPSHDVHMLFPYCSHVYSHVLPMSFLCYSNVVPMSFPYPSHVIPMSLPCHSHVIPM</sequence>
<dbReference type="GO" id="GO:0005905">
    <property type="term" value="C:clathrin-coated pit"/>
    <property type="evidence" value="ECO:0007669"/>
    <property type="project" value="UniProtKB-KW"/>
</dbReference>
<accession>A0A8V5HBD6</accession>
<evidence type="ECO:0000256" key="3">
    <source>
        <dbReference type="ARBA" id="ARBA00022448"/>
    </source>
</evidence>
<dbReference type="GO" id="GO:0006886">
    <property type="term" value="P:intracellular protein transport"/>
    <property type="evidence" value="ECO:0007669"/>
    <property type="project" value="InterPro"/>
</dbReference>
<dbReference type="InterPro" id="IPR050431">
    <property type="entry name" value="Adaptor_comp_med_subunit"/>
</dbReference>
<dbReference type="Ensembl" id="ENSMUNT00000029687.1">
    <property type="protein sequence ID" value="ENSMUNP00000022908.1"/>
    <property type="gene ID" value="ENSMUNG00000022232.1"/>
</dbReference>
<organism evidence="7 8">
    <name type="scientific">Melopsittacus undulatus</name>
    <name type="common">Budgerigar</name>
    <name type="synonym">Psittacus undulatus</name>
    <dbReference type="NCBI Taxonomy" id="13146"/>
    <lineage>
        <taxon>Eukaryota</taxon>
        <taxon>Metazoa</taxon>
        <taxon>Chordata</taxon>
        <taxon>Craniata</taxon>
        <taxon>Vertebrata</taxon>
        <taxon>Euteleostomi</taxon>
        <taxon>Archelosauria</taxon>
        <taxon>Archosauria</taxon>
        <taxon>Dinosauria</taxon>
        <taxon>Saurischia</taxon>
        <taxon>Theropoda</taxon>
        <taxon>Coelurosauria</taxon>
        <taxon>Aves</taxon>
        <taxon>Neognathae</taxon>
        <taxon>Neoaves</taxon>
        <taxon>Telluraves</taxon>
        <taxon>Australaves</taxon>
        <taxon>Psittaciformes</taxon>
        <taxon>Psittaculidae</taxon>
        <taxon>Melopsittacus</taxon>
    </lineage>
</organism>
<keyword evidence="5" id="KW-0472">Membrane</keyword>
<dbReference type="Pfam" id="PF01217">
    <property type="entry name" value="Clat_adaptor_s"/>
    <property type="match status" value="1"/>
</dbReference>
<gene>
    <name evidence="7" type="primary">LOC117437679</name>
</gene>
<dbReference type="GO" id="GO:0030131">
    <property type="term" value="C:clathrin adaptor complex"/>
    <property type="evidence" value="ECO:0007669"/>
    <property type="project" value="InterPro"/>
</dbReference>